<dbReference type="GO" id="GO:0009055">
    <property type="term" value="F:electron transfer activity"/>
    <property type="evidence" value="ECO:0007669"/>
    <property type="project" value="InterPro"/>
</dbReference>
<dbReference type="InterPro" id="IPR036503">
    <property type="entry name" value="Ald_Fedxn_OxRdtase_N_sf"/>
</dbReference>
<keyword evidence="11" id="KW-1185">Reference proteome</keyword>
<keyword evidence="7" id="KW-0411">Iron-sulfur</keyword>
<evidence type="ECO:0000313" key="11">
    <source>
        <dbReference type="Proteomes" id="UP000192418"/>
    </source>
</evidence>
<comment type="cofactor">
    <cofactor evidence="1">
        <name>[4Fe-4S] cluster</name>
        <dbReference type="ChEBI" id="CHEBI:49883"/>
    </cofactor>
</comment>
<dbReference type="RefSeq" id="WP_084071495.1">
    <property type="nucleotide sequence ID" value="NZ_FWXY01000030.1"/>
</dbReference>
<protein>
    <submittedName>
        <fullName evidence="10">Aldehyde:ferredoxin oxidoreductase</fullName>
    </submittedName>
</protein>
<dbReference type="GO" id="GO:0046872">
    <property type="term" value="F:metal ion binding"/>
    <property type="evidence" value="ECO:0007669"/>
    <property type="project" value="UniProtKB-KW"/>
</dbReference>
<dbReference type="GO" id="GO:0016625">
    <property type="term" value="F:oxidoreductase activity, acting on the aldehyde or oxo group of donors, iron-sulfur protein as acceptor"/>
    <property type="evidence" value="ECO:0007669"/>
    <property type="project" value="InterPro"/>
</dbReference>
<comment type="similarity">
    <text evidence="2">Belongs to the AOR/FOR family.</text>
</comment>
<dbReference type="SUPFAM" id="SSF48310">
    <property type="entry name" value="Aldehyde ferredoxin oxidoreductase, C-terminal domains"/>
    <property type="match status" value="1"/>
</dbReference>
<evidence type="ECO:0000256" key="3">
    <source>
        <dbReference type="ARBA" id="ARBA00022485"/>
    </source>
</evidence>
<evidence type="ECO:0000259" key="9">
    <source>
        <dbReference type="SMART" id="SM00790"/>
    </source>
</evidence>
<feature type="domain" description="Aldehyde ferredoxin oxidoreductase N-terminal" evidence="9">
    <location>
        <begin position="1"/>
        <end position="207"/>
    </location>
</feature>
<dbReference type="PANTHER" id="PTHR30038">
    <property type="entry name" value="ALDEHYDE FERREDOXIN OXIDOREDUCTASE"/>
    <property type="match status" value="1"/>
</dbReference>
<dbReference type="SUPFAM" id="SSF56228">
    <property type="entry name" value="Aldehyde ferredoxin oxidoreductase, N-terminal domain"/>
    <property type="match status" value="1"/>
</dbReference>
<dbReference type="STRING" id="1121400.SAMN02746065_13011"/>
<name>A0A1W2EEE2_9BACT</name>
<dbReference type="Gene3D" id="1.10.569.10">
    <property type="entry name" value="Aldehyde Ferredoxin Oxidoreductase Protein, subunit A, domain 2"/>
    <property type="match status" value="1"/>
</dbReference>
<dbReference type="InterPro" id="IPR036021">
    <property type="entry name" value="Tungsten_al_ferr_oxy-like_C"/>
</dbReference>
<dbReference type="OrthoDB" id="9763894at2"/>
<dbReference type="InterPro" id="IPR013985">
    <property type="entry name" value="Ald_Fedxn_OxRdtase_dom3"/>
</dbReference>
<dbReference type="InterPro" id="IPR013983">
    <property type="entry name" value="Ald_Fedxn_OxRdtase_N"/>
</dbReference>
<organism evidence="10 11">
    <name type="scientific">Desulfocicer vacuolatum DSM 3385</name>
    <dbReference type="NCBI Taxonomy" id="1121400"/>
    <lineage>
        <taxon>Bacteria</taxon>
        <taxon>Pseudomonadati</taxon>
        <taxon>Thermodesulfobacteriota</taxon>
        <taxon>Desulfobacteria</taxon>
        <taxon>Desulfobacterales</taxon>
        <taxon>Desulfobacteraceae</taxon>
        <taxon>Desulfocicer</taxon>
    </lineage>
</organism>
<evidence type="ECO:0000256" key="5">
    <source>
        <dbReference type="ARBA" id="ARBA00023002"/>
    </source>
</evidence>
<comment type="cofactor">
    <cofactor evidence="8">
        <name>tungstopterin</name>
        <dbReference type="ChEBI" id="CHEBI:30402"/>
    </cofactor>
</comment>
<proteinExistence type="inferred from homology"/>
<keyword evidence="5" id="KW-0560">Oxidoreductase</keyword>
<sequence>MGKILRINTKQRQFVFEAVPESLQGLGGRALTSKMILDEVPATCHPLGESNKLVLAPGLLSGTPAANSGRLSVGGKSPLTGGIKESNSGGLISQKLARLGITALVLEDKPEDDNYYMIVIKKDSVALLPADEYVGMGNYEIMEKLWAKYGKNTGIMSIGQAGEQRLKAASMQQADPKGRPGRAVGRGGLGAVMGSKKIKAIVVDDKGCGRIPQADPEAFKAANKAWVKILREHPVTGQGLPGLGTAVLVNVINEAGALPTKNFRTGRFEHAQDISGEKMVENMEARGGIVSEGCHPGCVIKCSQVYHGKDGKQLTSGFEYETLWAFGAHTMVKDLDDIAMMDRLCDDYGLDTIDTGVALGVAMDGGLLEWGDGKACIELIHEVAKGTGNGKILGNGAAFTGDALGVDRIPVVKRQALPAYDPRSVKGVGVTYATTPMGADHTAGYGVTANILGVGGTVDPLKKEGQVELSKNLQVATAAIDAAGLCLFVAFAVLDNDNGVQLIVDMLNAHYGLDLTPDDVVALGISILENENEFNLRAGFTKKDDQLPEMFDKEFAPHNTTWDFTEEELQVAKIF</sequence>
<gene>
    <name evidence="10" type="ORF">SAMN02746065_13011</name>
</gene>
<evidence type="ECO:0000256" key="2">
    <source>
        <dbReference type="ARBA" id="ARBA00011032"/>
    </source>
</evidence>
<dbReference type="Pfam" id="PF02730">
    <property type="entry name" value="AFOR_N"/>
    <property type="match status" value="1"/>
</dbReference>
<keyword evidence="6" id="KW-0408">Iron</keyword>
<dbReference type="Proteomes" id="UP000192418">
    <property type="component" value="Unassembled WGS sequence"/>
</dbReference>
<evidence type="ECO:0000256" key="1">
    <source>
        <dbReference type="ARBA" id="ARBA00001966"/>
    </source>
</evidence>
<dbReference type="Gene3D" id="3.60.9.10">
    <property type="entry name" value="Aldehyde ferredoxin oxidoreductase, N-terminal domain"/>
    <property type="match status" value="1"/>
</dbReference>
<dbReference type="Pfam" id="PF01314">
    <property type="entry name" value="AFOR_C"/>
    <property type="match status" value="1"/>
</dbReference>
<dbReference type="PANTHER" id="PTHR30038:SF0">
    <property type="entry name" value="TUNGSTEN-CONTAINING ALDEHYDE FERREDOXIN OXIDOREDUCTASE"/>
    <property type="match status" value="1"/>
</dbReference>
<dbReference type="GO" id="GO:0051539">
    <property type="term" value="F:4 iron, 4 sulfur cluster binding"/>
    <property type="evidence" value="ECO:0007669"/>
    <property type="project" value="UniProtKB-KW"/>
</dbReference>
<reference evidence="10 11" key="1">
    <citation type="submission" date="2017-04" db="EMBL/GenBank/DDBJ databases">
        <authorList>
            <person name="Afonso C.L."/>
            <person name="Miller P.J."/>
            <person name="Scott M.A."/>
            <person name="Spackman E."/>
            <person name="Goraichik I."/>
            <person name="Dimitrov K.M."/>
            <person name="Suarez D.L."/>
            <person name="Swayne D.E."/>
        </authorList>
    </citation>
    <scope>NUCLEOTIDE SEQUENCE [LARGE SCALE GENOMIC DNA]</scope>
    <source>
        <strain evidence="10 11">DSM 3385</strain>
    </source>
</reference>
<dbReference type="EMBL" id="FWXY01000030">
    <property type="protein sequence ID" value="SMD08130.1"/>
    <property type="molecule type" value="Genomic_DNA"/>
</dbReference>
<dbReference type="InterPro" id="IPR001203">
    <property type="entry name" value="OxRdtase_Ald_Fedxn_C"/>
</dbReference>
<accession>A0A1W2EEE2</accession>
<dbReference type="AlphaFoldDB" id="A0A1W2EEE2"/>
<keyword evidence="3" id="KW-0004">4Fe-4S</keyword>
<dbReference type="InterPro" id="IPR013984">
    <property type="entry name" value="Ald_Fedxn_OxRdtase_dom2"/>
</dbReference>
<evidence type="ECO:0000256" key="6">
    <source>
        <dbReference type="ARBA" id="ARBA00023004"/>
    </source>
</evidence>
<dbReference type="InterPro" id="IPR051919">
    <property type="entry name" value="W-dependent_AOR"/>
</dbReference>
<evidence type="ECO:0000256" key="8">
    <source>
        <dbReference type="ARBA" id="ARBA00049934"/>
    </source>
</evidence>
<evidence type="ECO:0000256" key="7">
    <source>
        <dbReference type="ARBA" id="ARBA00023014"/>
    </source>
</evidence>
<evidence type="ECO:0000313" key="10">
    <source>
        <dbReference type="EMBL" id="SMD08130.1"/>
    </source>
</evidence>
<keyword evidence="4" id="KW-0479">Metal-binding</keyword>
<evidence type="ECO:0000256" key="4">
    <source>
        <dbReference type="ARBA" id="ARBA00022723"/>
    </source>
</evidence>
<dbReference type="Gene3D" id="1.10.599.10">
    <property type="entry name" value="Aldehyde Ferredoxin Oxidoreductase Protein, subunit A, domain 3"/>
    <property type="match status" value="1"/>
</dbReference>
<dbReference type="SMART" id="SM00790">
    <property type="entry name" value="AFOR_N"/>
    <property type="match status" value="1"/>
</dbReference>